<feature type="non-terminal residue" evidence="2">
    <location>
        <position position="432"/>
    </location>
</feature>
<name>A0A6G0VY51_APHCR</name>
<gene>
    <name evidence="2" type="ORF">FWK35_00026235</name>
</gene>
<dbReference type="Pfam" id="PF21787">
    <property type="entry name" value="TNP-like_RNaseH_N"/>
    <property type="match status" value="1"/>
</dbReference>
<feature type="domain" description="Transposable element P transposase-like RNase H" evidence="1">
    <location>
        <begin position="68"/>
        <end position="118"/>
    </location>
</feature>
<dbReference type="InterPro" id="IPR048365">
    <property type="entry name" value="TNP-like_RNaseH_N"/>
</dbReference>
<evidence type="ECO:0000259" key="1">
    <source>
        <dbReference type="Pfam" id="PF21787"/>
    </source>
</evidence>
<keyword evidence="3" id="KW-1185">Reference proteome</keyword>
<accession>A0A6G0VY51</accession>
<proteinExistence type="predicted"/>
<organism evidence="2 3">
    <name type="scientific">Aphis craccivora</name>
    <name type="common">Cowpea aphid</name>
    <dbReference type="NCBI Taxonomy" id="307492"/>
    <lineage>
        <taxon>Eukaryota</taxon>
        <taxon>Metazoa</taxon>
        <taxon>Ecdysozoa</taxon>
        <taxon>Arthropoda</taxon>
        <taxon>Hexapoda</taxon>
        <taxon>Insecta</taxon>
        <taxon>Pterygota</taxon>
        <taxon>Neoptera</taxon>
        <taxon>Paraneoptera</taxon>
        <taxon>Hemiptera</taxon>
        <taxon>Sternorrhyncha</taxon>
        <taxon>Aphidomorpha</taxon>
        <taxon>Aphidoidea</taxon>
        <taxon>Aphididae</taxon>
        <taxon>Aphidini</taxon>
        <taxon>Aphis</taxon>
        <taxon>Aphis</taxon>
    </lineage>
</organism>
<comment type="caution">
    <text evidence="2">The sequence shown here is derived from an EMBL/GenBank/DDBJ whole genome shotgun (WGS) entry which is preliminary data.</text>
</comment>
<evidence type="ECO:0000313" key="3">
    <source>
        <dbReference type="Proteomes" id="UP000478052"/>
    </source>
</evidence>
<dbReference type="EMBL" id="VUJU01011011">
    <property type="protein sequence ID" value="KAF0712220.1"/>
    <property type="molecule type" value="Genomic_DNA"/>
</dbReference>
<protein>
    <recommendedName>
        <fullName evidence="1">Transposable element P transposase-like RNase H domain-containing protein</fullName>
    </recommendedName>
</protein>
<reference evidence="2 3" key="1">
    <citation type="submission" date="2019-08" db="EMBL/GenBank/DDBJ databases">
        <title>Whole genome of Aphis craccivora.</title>
        <authorList>
            <person name="Voronova N.V."/>
            <person name="Shulinski R.S."/>
            <person name="Bandarenka Y.V."/>
            <person name="Zhorov D.G."/>
            <person name="Warner D."/>
        </authorList>
    </citation>
    <scope>NUCLEOTIDE SEQUENCE [LARGE SCALE GENOMIC DNA]</scope>
    <source>
        <strain evidence="2">180601</strain>
        <tissue evidence="2">Whole Body</tissue>
    </source>
</reference>
<dbReference type="AlphaFoldDB" id="A0A6G0VY51"/>
<evidence type="ECO:0000313" key="2">
    <source>
        <dbReference type="EMBL" id="KAF0712220.1"/>
    </source>
</evidence>
<sequence>MFVSYVNDIETEEIIVSLDECVTVHNSFCSTQTDDYYQHEIDRLQKLLKEAQTLSTLRSWACKFSVDQGILYQVLSLLKAKGESMSRNDKITVISFDETSISRKICYDKGKDQIIGPHKCVQVVMAIGKGLVSSLAKFLYVGFEVVALVSDMGPTNIGLWKSLNITPSSPSFINPVTLKNIHVFADVPHLLKLIRNHFIDRGFAVDRFKTINDWFDLSNTQLPIDGFTKSYGLDLDVQNQTLDKVNTVMKDLKVHGSNRRLPFQTGMVGANNHITPMEFKYSLRWYLLGKHFSAVFTEHRNTQDTDEESLVNCLIASTIQNANILNNDDLSITDDITDSTLAVIENDYGNFENELLAKNNPQIDDCIEYVTRSVARKFIHKYHDLGEKLGNPDKNVQSSWTEYINKGYLIKPSAKLIEAATILETIFNDFHT</sequence>
<dbReference type="Proteomes" id="UP000478052">
    <property type="component" value="Unassembled WGS sequence"/>
</dbReference>